<organism evidence="2 3">
    <name type="scientific">Pyrobaculum neutrophilum (strain DSM 2338 / JCM 9278 / NBRC 100436 / V24Sta)</name>
    <name type="common">Thermoproteus neutrophilus</name>
    <dbReference type="NCBI Taxonomy" id="444157"/>
    <lineage>
        <taxon>Archaea</taxon>
        <taxon>Thermoproteota</taxon>
        <taxon>Thermoprotei</taxon>
        <taxon>Thermoproteales</taxon>
        <taxon>Thermoproteaceae</taxon>
        <taxon>Pyrobaculum</taxon>
    </lineage>
</organism>
<dbReference type="Proteomes" id="UP000001694">
    <property type="component" value="Chromosome"/>
</dbReference>
<evidence type="ECO:0000313" key="3">
    <source>
        <dbReference type="Proteomes" id="UP000001694"/>
    </source>
</evidence>
<feature type="domain" description="HEPN" evidence="1">
    <location>
        <begin position="10"/>
        <end position="118"/>
    </location>
</feature>
<name>B1YCD7_PYRNV</name>
<dbReference type="Pfam" id="PF05168">
    <property type="entry name" value="HEPN"/>
    <property type="match status" value="1"/>
</dbReference>
<keyword evidence="3" id="KW-1185">Reference proteome</keyword>
<dbReference type="KEGG" id="tne:Tneu_0507"/>
<gene>
    <name evidence="2" type="ordered locus">Tneu_0507</name>
</gene>
<dbReference type="OrthoDB" id="101044at2157"/>
<dbReference type="RefSeq" id="WP_012349870.1">
    <property type="nucleotide sequence ID" value="NC_010525.1"/>
</dbReference>
<evidence type="ECO:0000313" key="2">
    <source>
        <dbReference type="EMBL" id="ACB39450.1"/>
    </source>
</evidence>
<dbReference type="HOGENOM" id="CLU_123170_1_0_2"/>
<dbReference type="GeneID" id="6165927"/>
<dbReference type="Gene3D" id="1.20.120.330">
    <property type="entry name" value="Nucleotidyltransferases domain 2"/>
    <property type="match status" value="1"/>
</dbReference>
<reference evidence="2" key="1">
    <citation type="submission" date="2008-03" db="EMBL/GenBank/DDBJ databases">
        <title>Complete sequence of Thermoproteus neutrophilus V24Sta.</title>
        <authorList>
            <consortium name="US DOE Joint Genome Institute"/>
            <person name="Copeland A."/>
            <person name="Lucas S."/>
            <person name="Lapidus A."/>
            <person name="Glavina del Rio T."/>
            <person name="Dalin E."/>
            <person name="Tice H."/>
            <person name="Bruce D."/>
            <person name="Goodwin L."/>
            <person name="Pitluck S."/>
            <person name="Sims D."/>
            <person name="Brettin T."/>
            <person name="Detter J.C."/>
            <person name="Han C."/>
            <person name="Kuske C.R."/>
            <person name="Schmutz J."/>
            <person name="Larimer F."/>
            <person name="Land M."/>
            <person name="Hauser L."/>
            <person name="Kyrpides N."/>
            <person name="Mikhailova N."/>
            <person name="Biddle J.F."/>
            <person name="Zhang Z."/>
            <person name="Fitz-Gibbon S.T."/>
            <person name="Lowe T.M."/>
            <person name="Saltikov C."/>
            <person name="House C.H."/>
            <person name="Richardson P."/>
        </authorList>
    </citation>
    <scope>NUCLEOTIDE SEQUENCE [LARGE SCALE GENOMIC DNA]</scope>
    <source>
        <strain evidence="2">V24Sta</strain>
    </source>
</reference>
<protein>
    <submittedName>
        <fullName evidence="2">HEPN domain protein</fullName>
    </submittedName>
</protein>
<dbReference type="SMART" id="SM00748">
    <property type="entry name" value="HEPN"/>
    <property type="match status" value="1"/>
</dbReference>
<sequence length="124" mass="14474">MGREEVEILRERAFAFLEAAEDDLRAGRVDIAAFHCEQAVQLALKYVLAREAGYFPHTHSLRRLFEEAREVRPDLWDLYVEHRYAFEVMEDAYIGARYLPRRYARDVAEGLLEVAKELVKRACG</sequence>
<dbReference type="InterPro" id="IPR007842">
    <property type="entry name" value="HEPN_dom"/>
</dbReference>
<dbReference type="EMBL" id="CP001014">
    <property type="protein sequence ID" value="ACB39450.1"/>
    <property type="molecule type" value="Genomic_DNA"/>
</dbReference>
<proteinExistence type="predicted"/>
<dbReference type="STRING" id="444157.Tneu_0507"/>
<evidence type="ECO:0000259" key="1">
    <source>
        <dbReference type="PROSITE" id="PS50910"/>
    </source>
</evidence>
<accession>B1YCD7</accession>
<dbReference type="SUPFAM" id="SSF81593">
    <property type="entry name" value="Nucleotidyltransferase substrate binding subunit/domain"/>
    <property type="match status" value="1"/>
</dbReference>
<dbReference type="AlphaFoldDB" id="B1YCD7"/>
<dbReference type="PROSITE" id="PS50910">
    <property type="entry name" value="HEPN"/>
    <property type="match status" value="1"/>
</dbReference>
<dbReference type="eggNOG" id="arCOG01191">
    <property type="taxonomic scope" value="Archaea"/>
</dbReference>